<dbReference type="NCBIfam" id="NF033788">
    <property type="entry name" value="HTH_metalloreg"/>
    <property type="match status" value="1"/>
</dbReference>
<dbReference type="Gene3D" id="1.10.10.10">
    <property type="entry name" value="Winged helix-like DNA-binding domain superfamily/Winged helix DNA-binding domain"/>
    <property type="match status" value="1"/>
</dbReference>
<dbReference type="InterPro" id="IPR051081">
    <property type="entry name" value="HTH_MetalResp_TranReg"/>
</dbReference>
<evidence type="ECO:0000256" key="2">
    <source>
        <dbReference type="ARBA" id="ARBA00023125"/>
    </source>
</evidence>
<dbReference type="InterPro" id="IPR001845">
    <property type="entry name" value="HTH_ArsR_DNA-bd_dom"/>
</dbReference>
<keyword evidence="2" id="KW-0238">DNA-binding</keyword>
<dbReference type="STRING" id="1798480.A2851_01865"/>
<dbReference type="GO" id="GO:0003700">
    <property type="term" value="F:DNA-binding transcription factor activity"/>
    <property type="evidence" value="ECO:0007669"/>
    <property type="project" value="InterPro"/>
</dbReference>
<dbReference type="PRINTS" id="PR00778">
    <property type="entry name" value="HTHARSR"/>
</dbReference>
<name>A0A1F6CWS5_9BACT</name>
<gene>
    <name evidence="5" type="ORF">A2851_01865</name>
</gene>
<dbReference type="AlphaFoldDB" id="A0A1F6CWS5"/>
<dbReference type="GO" id="GO:0003677">
    <property type="term" value="F:DNA binding"/>
    <property type="evidence" value="ECO:0007669"/>
    <property type="project" value="UniProtKB-KW"/>
</dbReference>
<keyword evidence="1" id="KW-0805">Transcription regulation</keyword>
<proteinExistence type="predicted"/>
<protein>
    <recommendedName>
        <fullName evidence="4">HTH arsR-type domain-containing protein</fullName>
    </recommendedName>
</protein>
<evidence type="ECO:0000313" key="6">
    <source>
        <dbReference type="Proteomes" id="UP000176863"/>
    </source>
</evidence>
<evidence type="ECO:0000259" key="4">
    <source>
        <dbReference type="PROSITE" id="PS50987"/>
    </source>
</evidence>
<dbReference type="PANTHER" id="PTHR33154">
    <property type="entry name" value="TRANSCRIPTIONAL REGULATOR, ARSR FAMILY"/>
    <property type="match status" value="1"/>
</dbReference>
<organism evidence="5 6">
    <name type="scientific">Candidatus Kaiserbacteria bacterium RIFCSPHIGHO2_01_FULL_53_29</name>
    <dbReference type="NCBI Taxonomy" id="1798480"/>
    <lineage>
        <taxon>Bacteria</taxon>
        <taxon>Candidatus Kaiseribacteriota</taxon>
    </lineage>
</organism>
<sequence length="88" mass="9979">MKEAEGERLLKALANRRRLAILNVLGKRKEANVSEISEVIRLSFTSTSKHLTMLERAGFVEKEQRSLNMFYRIAPDSPAILKAVSAMF</sequence>
<dbReference type="SMART" id="SM00418">
    <property type="entry name" value="HTH_ARSR"/>
    <property type="match status" value="1"/>
</dbReference>
<dbReference type="Pfam" id="PF01022">
    <property type="entry name" value="HTH_5"/>
    <property type="match status" value="1"/>
</dbReference>
<dbReference type="Proteomes" id="UP000176863">
    <property type="component" value="Unassembled WGS sequence"/>
</dbReference>
<dbReference type="PROSITE" id="PS50987">
    <property type="entry name" value="HTH_ARSR_2"/>
    <property type="match status" value="1"/>
</dbReference>
<dbReference type="InterPro" id="IPR036388">
    <property type="entry name" value="WH-like_DNA-bd_sf"/>
</dbReference>
<dbReference type="CDD" id="cd00090">
    <property type="entry name" value="HTH_ARSR"/>
    <property type="match status" value="1"/>
</dbReference>
<dbReference type="SUPFAM" id="SSF46785">
    <property type="entry name" value="Winged helix' DNA-binding domain"/>
    <property type="match status" value="1"/>
</dbReference>
<keyword evidence="3" id="KW-0804">Transcription</keyword>
<comment type="caution">
    <text evidence="5">The sequence shown here is derived from an EMBL/GenBank/DDBJ whole genome shotgun (WGS) entry which is preliminary data.</text>
</comment>
<evidence type="ECO:0000256" key="3">
    <source>
        <dbReference type="ARBA" id="ARBA00023163"/>
    </source>
</evidence>
<feature type="domain" description="HTH arsR-type" evidence="4">
    <location>
        <begin position="1"/>
        <end position="88"/>
    </location>
</feature>
<dbReference type="InterPro" id="IPR036390">
    <property type="entry name" value="WH_DNA-bd_sf"/>
</dbReference>
<evidence type="ECO:0000256" key="1">
    <source>
        <dbReference type="ARBA" id="ARBA00023015"/>
    </source>
</evidence>
<dbReference type="PANTHER" id="PTHR33154:SF18">
    <property type="entry name" value="ARSENICAL RESISTANCE OPERON REPRESSOR"/>
    <property type="match status" value="1"/>
</dbReference>
<accession>A0A1F6CWS5</accession>
<evidence type="ECO:0000313" key="5">
    <source>
        <dbReference type="EMBL" id="OGG53614.1"/>
    </source>
</evidence>
<reference evidence="5 6" key="1">
    <citation type="journal article" date="2016" name="Nat. Commun.">
        <title>Thousands of microbial genomes shed light on interconnected biogeochemical processes in an aquifer system.</title>
        <authorList>
            <person name="Anantharaman K."/>
            <person name="Brown C.T."/>
            <person name="Hug L.A."/>
            <person name="Sharon I."/>
            <person name="Castelle C.J."/>
            <person name="Probst A.J."/>
            <person name="Thomas B.C."/>
            <person name="Singh A."/>
            <person name="Wilkins M.J."/>
            <person name="Karaoz U."/>
            <person name="Brodie E.L."/>
            <person name="Williams K.H."/>
            <person name="Hubbard S.S."/>
            <person name="Banfield J.F."/>
        </authorList>
    </citation>
    <scope>NUCLEOTIDE SEQUENCE [LARGE SCALE GENOMIC DNA]</scope>
</reference>
<dbReference type="InterPro" id="IPR011991">
    <property type="entry name" value="ArsR-like_HTH"/>
</dbReference>
<dbReference type="EMBL" id="MFKT01000009">
    <property type="protein sequence ID" value="OGG53614.1"/>
    <property type="molecule type" value="Genomic_DNA"/>
</dbReference>